<sequence>MSNAAEYLLQFFEVEQQPDGFRKDVLPAYTAMCSTERTLDTLIARGVKRLDMAKSQMPGIWKALWESFSDDAMDGHRRNFSTLAGSTNRLDAAAVLALQTIADRWVELDVRMEDKDRENISGFLSEIEQCLKEDVSMPAALKSYVLNLTTEVRRCVNDWESCGSFELNDAMQRLLGALYIAESHAKDQSRWQKIKEKYMGGMFADFIVQIPALALAAVPYIAQIGA</sequence>
<comment type="caution">
    <text evidence="1">The sequence shown here is derived from an EMBL/GenBank/DDBJ whole genome shotgun (WGS) entry which is preliminary data.</text>
</comment>
<reference evidence="1 2" key="1">
    <citation type="submission" date="2018-08" db="EMBL/GenBank/DDBJ databases">
        <title>A genome reference for cultivated species of the human gut microbiota.</title>
        <authorList>
            <person name="Zou Y."/>
            <person name="Xue W."/>
            <person name="Luo G."/>
        </authorList>
    </citation>
    <scope>NUCLEOTIDE SEQUENCE [LARGE SCALE GENOMIC DNA]</scope>
    <source>
        <strain evidence="1 2">AM12-10</strain>
    </source>
</reference>
<dbReference type="EMBL" id="QRLR01000001">
    <property type="protein sequence ID" value="RHJ24738.1"/>
    <property type="molecule type" value="Genomic_DNA"/>
</dbReference>
<dbReference type="AlphaFoldDB" id="A0A415C7V8"/>
<protein>
    <submittedName>
        <fullName evidence="1">Uncharacterized protein</fullName>
    </submittedName>
</protein>
<evidence type="ECO:0000313" key="2">
    <source>
        <dbReference type="Proteomes" id="UP000283727"/>
    </source>
</evidence>
<name>A0A415C7V8_BIFBI</name>
<proteinExistence type="predicted"/>
<evidence type="ECO:0000313" key="1">
    <source>
        <dbReference type="EMBL" id="RHJ24738.1"/>
    </source>
</evidence>
<dbReference type="RefSeq" id="WP_118269395.1">
    <property type="nucleotide sequence ID" value="NZ_JAQCPX010000009.1"/>
</dbReference>
<dbReference type="Proteomes" id="UP000283727">
    <property type="component" value="Unassembled WGS sequence"/>
</dbReference>
<gene>
    <name evidence="1" type="ORF">DW137_01365</name>
</gene>
<organism evidence="1 2">
    <name type="scientific">Bifidobacterium bifidum</name>
    <dbReference type="NCBI Taxonomy" id="1681"/>
    <lineage>
        <taxon>Bacteria</taxon>
        <taxon>Bacillati</taxon>
        <taxon>Actinomycetota</taxon>
        <taxon>Actinomycetes</taxon>
        <taxon>Bifidobacteriales</taxon>
        <taxon>Bifidobacteriaceae</taxon>
        <taxon>Bifidobacterium</taxon>
    </lineage>
</organism>
<accession>A0A415C7V8</accession>